<dbReference type="Pfam" id="PF03109">
    <property type="entry name" value="ABC1"/>
    <property type="match status" value="1"/>
</dbReference>
<dbReference type="InterPro" id="IPR004147">
    <property type="entry name" value="ABC1_dom"/>
</dbReference>
<dbReference type="InterPro" id="IPR051130">
    <property type="entry name" value="Mito_struct-func_regulator"/>
</dbReference>
<sequence>MSRWTVPLIQKYSQIINNIVSKRKNTYINTGIAIGSATVAVGNISSDDSIVIGIKGLLRFVRCLKIGLTISLDYYFCMTGLTEGTPNYDIMMSRIHQRSADRIRDGCLQNEGTYVKLGQGLVSLSHILPKEYISTLKVLQDKCLPRNKEELYTVFQEDLGKSPEELFETFDFDPIAAASIAQVFKARTKEGKMVAVKVQYNDLRKRLGSDVMTINILLTISTWLHPKVDFTWVLNDFEEALKQELDFVNEGLNGERCAKDLRHLKYVHVPNVLWKYTNTRILVTEFIDGIKISSTEDLKEQGFSLVDINKKLFEAFGYQIFQSGFVHADPHPGNILIRKRNKEAELILLDHGLYQKVDKEATIALSYLWKAIVLNDHEKMQIYSKQLGVEDYTMFAEVLTQSPLRTMGFKLKAKLTEEERNYMKKVAGEKFDQIVSCLQQMPRSLLLVIRNLNTIRAISYDHGCPIDRYAVLARMATKAAFAREENNFLKRSLAIPKHFWFEFNLQVARFINYFNLLFWKFLYLVGIAPDVNALKEKITRDL</sequence>
<comment type="caution">
    <text evidence="3">The sequence shown here is derived from an EMBL/GenBank/DDBJ whole genome shotgun (WGS) entry which is preliminary data.</text>
</comment>
<feature type="domain" description="Protein kinase" evidence="2">
    <location>
        <begin position="169"/>
        <end position="501"/>
    </location>
</feature>
<keyword evidence="4" id="KW-1185">Reference proteome</keyword>
<dbReference type="InterPro" id="IPR011009">
    <property type="entry name" value="Kinase-like_dom_sf"/>
</dbReference>
<evidence type="ECO:0000259" key="2">
    <source>
        <dbReference type="PROSITE" id="PS50011"/>
    </source>
</evidence>
<comment type="similarity">
    <text evidence="1">Belongs to the protein kinase superfamily. ADCK protein kinase family.</text>
</comment>
<dbReference type="PROSITE" id="PS50011">
    <property type="entry name" value="PROTEIN_KINASE_DOM"/>
    <property type="match status" value="1"/>
</dbReference>
<dbReference type="InterPro" id="IPR045307">
    <property type="entry name" value="ADCK1_dom"/>
</dbReference>
<dbReference type="SUPFAM" id="SSF56112">
    <property type="entry name" value="Protein kinase-like (PK-like)"/>
    <property type="match status" value="1"/>
</dbReference>
<protein>
    <recommendedName>
        <fullName evidence="2">Protein kinase domain-containing protein</fullName>
    </recommendedName>
</protein>
<proteinExistence type="inferred from homology"/>
<dbReference type="InterPro" id="IPR000719">
    <property type="entry name" value="Prot_kinase_dom"/>
</dbReference>
<dbReference type="CDD" id="cd13969">
    <property type="entry name" value="ADCK1-like"/>
    <property type="match status" value="1"/>
</dbReference>
<dbReference type="Proteomes" id="UP001566132">
    <property type="component" value="Unassembled WGS sequence"/>
</dbReference>
<dbReference type="Gene3D" id="1.10.510.10">
    <property type="entry name" value="Transferase(Phosphotransferase) domain 1"/>
    <property type="match status" value="1"/>
</dbReference>
<dbReference type="PANTHER" id="PTHR43173">
    <property type="entry name" value="ABC1 FAMILY PROTEIN"/>
    <property type="match status" value="1"/>
</dbReference>
<evidence type="ECO:0000256" key="1">
    <source>
        <dbReference type="ARBA" id="ARBA00009670"/>
    </source>
</evidence>
<reference evidence="3 4" key="1">
    <citation type="submission" date="2024-05" db="EMBL/GenBank/DDBJ databases">
        <title>Genetic variation in Jamaican populations of the coffee berry borer (Hypothenemus hampei).</title>
        <authorList>
            <person name="Errbii M."/>
            <person name="Myrie A."/>
        </authorList>
    </citation>
    <scope>NUCLEOTIDE SEQUENCE [LARGE SCALE GENOMIC DNA]</scope>
    <source>
        <strain evidence="3">JA-Hopewell-2020-01-JO</strain>
        <tissue evidence="3">Whole body</tissue>
    </source>
</reference>
<dbReference type="AlphaFoldDB" id="A0ABD1ESF8"/>
<accession>A0ABD1ESF8</accession>
<gene>
    <name evidence="3" type="ORF">ABEB36_006986</name>
</gene>
<dbReference type="PANTHER" id="PTHR43173:SF28">
    <property type="entry name" value="AARF DOMAIN CONTAINING KINASE 5"/>
    <property type="match status" value="1"/>
</dbReference>
<organism evidence="3 4">
    <name type="scientific">Hypothenemus hampei</name>
    <name type="common">Coffee berry borer</name>
    <dbReference type="NCBI Taxonomy" id="57062"/>
    <lineage>
        <taxon>Eukaryota</taxon>
        <taxon>Metazoa</taxon>
        <taxon>Ecdysozoa</taxon>
        <taxon>Arthropoda</taxon>
        <taxon>Hexapoda</taxon>
        <taxon>Insecta</taxon>
        <taxon>Pterygota</taxon>
        <taxon>Neoptera</taxon>
        <taxon>Endopterygota</taxon>
        <taxon>Coleoptera</taxon>
        <taxon>Polyphaga</taxon>
        <taxon>Cucujiformia</taxon>
        <taxon>Curculionidae</taxon>
        <taxon>Scolytinae</taxon>
        <taxon>Hypothenemus</taxon>
    </lineage>
</organism>
<dbReference type="EMBL" id="JBDJPC010000005">
    <property type="protein sequence ID" value="KAL1501705.1"/>
    <property type="molecule type" value="Genomic_DNA"/>
</dbReference>
<evidence type="ECO:0000313" key="4">
    <source>
        <dbReference type="Proteomes" id="UP001566132"/>
    </source>
</evidence>
<evidence type="ECO:0000313" key="3">
    <source>
        <dbReference type="EMBL" id="KAL1501705.1"/>
    </source>
</evidence>
<name>A0ABD1ESF8_HYPHA</name>